<dbReference type="InterPro" id="IPR028098">
    <property type="entry name" value="Glyco_trans_4-like_N"/>
</dbReference>
<evidence type="ECO:0000313" key="3">
    <source>
        <dbReference type="EMBL" id="GGX04157.1"/>
    </source>
</evidence>
<proteinExistence type="predicted"/>
<dbReference type="GO" id="GO:0009103">
    <property type="term" value="P:lipopolysaccharide biosynthetic process"/>
    <property type="evidence" value="ECO:0007669"/>
    <property type="project" value="TreeGrafter"/>
</dbReference>
<dbReference type="PANTHER" id="PTHR46401">
    <property type="entry name" value="GLYCOSYLTRANSFERASE WBBK-RELATED"/>
    <property type="match status" value="1"/>
</dbReference>
<dbReference type="Pfam" id="PF13692">
    <property type="entry name" value="Glyco_trans_1_4"/>
    <property type="match status" value="1"/>
</dbReference>
<dbReference type="Proteomes" id="UP000601108">
    <property type="component" value="Unassembled WGS sequence"/>
</dbReference>
<dbReference type="AlphaFoldDB" id="A0A918JUF1"/>
<dbReference type="GO" id="GO:0016757">
    <property type="term" value="F:glycosyltransferase activity"/>
    <property type="evidence" value="ECO:0007669"/>
    <property type="project" value="TreeGrafter"/>
</dbReference>
<dbReference type="RefSeq" id="WP_035087159.1">
    <property type="nucleotide sequence ID" value="NZ_BMWS01000001.1"/>
</dbReference>
<dbReference type="EMBL" id="BMWS01000001">
    <property type="protein sequence ID" value="GGX04157.1"/>
    <property type="molecule type" value="Genomic_DNA"/>
</dbReference>
<dbReference type="Pfam" id="PF13477">
    <property type="entry name" value="Glyco_trans_4_2"/>
    <property type="match status" value="1"/>
</dbReference>
<sequence length="306" mass="34451">MRILFVSSGNTKNGISPIIKNQGQSLISLGYSVTFFTIKGKGFKGYFKNIFELKRFLKKQKFDIIHAHYSLSGMVASLSGASPIVISLMGSDVKASLFLRYIIRGFSMLFWKQIIVKSQDMKEDSGLNKAYVIPNGVDFNKFKPIERSDAINETGWDPNKKHILFAANPNRPEKNFKLAEEAFNLIKEKDIQLQKLVDIPNEKMPYYFNASDVILLTSLWEGSPNVIKEAIACNCKIVAVDVGDIKELVSNIQGCYVTHFDPNEIANKLLLSLNLEQKTTGRDTIRHLDSVSIANKLTKIYKSTTL</sequence>
<dbReference type="CDD" id="cd03801">
    <property type="entry name" value="GT4_PimA-like"/>
    <property type="match status" value="1"/>
</dbReference>
<keyword evidence="1" id="KW-0808">Transferase</keyword>
<feature type="domain" description="Glycosyltransferase subfamily 4-like N-terminal" evidence="2">
    <location>
        <begin position="22"/>
        <end position="94"/>
    </location>
</feature>
<keyword evidence="4" id="KW-1185">Reference proteome</keyword>
<gene>
    <name evidence="3" type="ORF">GCM10007384_02440</name>
</gene>
<name>A0A918JUF1_9FLAO</name>
<evidence type="ECO:0000256" key="1">
    <source>
        <dbReference type="ARBA" id="ARBA00022679"/>
    </source>
</evidence>
<protein>
    <recommendedName>
        <fullName evidence="2">Glycosyltransferase subfamily 4-like N-terminal domain-containing protein</fullName>
    </recommendedName>
</protein>
<dbReference type="SUPFAM" id="SSF53756">
    <property type="entry name" value="UDP-Glycosyltransferase/glycogen phosphorylase"/>
    <property type="match status" value="1"/>
</dbReference>
<reference evidence="3 4" key="1">
    <citation type="journal article" date="2014" name="Int. J. Syst. Evol. Microbiol.">
        <title>Complete genome sequence of Corynebacterium casei LMG S-19264T (=DSM 44701T), isolated from a smear-ripened cheese.</title>
        <authorList>
            <consortium name="US DOE Joint Genome Institute (JGI-PGF)"/>
            <person name="Walter F."/>
            <person name="Albersmeier A."/>
            <person name="Kalinowski J."/>
            <person name="Ruckert C."/>
        </authorList>
    </citation>
    <scope>NUCLEOTIDE SEQUENCE [LARGE SCALE GENOMIC DNA]</scope>
    <source>
        <strain evidence="3 4">KCTC 12285</strain>
    </source>
</reference>
<dbReference type="Gene3D" id="3.40.50.2000">
    <property type="entry name" value="Glycogen Phosphorylase B"/>
    <property type="match status" value="2"/>
</dbReference>
<evidence type="ECO:0000259" key="2">
    <source>
        <dbReference type="Pfam" id="PF13477"/>
    </source>
</evidence>
<evidence type="ECO:0000313" key="4">
    <source>
        <dbReference type="Proteomes" id="UP000601108"/>
    </source>
</evidence>
<accession>A0A918JUF1</accession>
<comment type="caution">
    <text evidence="3">The sequence shown here is derived from an EMBL/GenBank/DDBJ whole genome shotgun (WGS) entry which is preliminary data.</text>
</comment>
<dbReference type="PANTHER" id="PTHR46401:SF2">
    <property type="entry name" value="GLYCOSYLTRANSFERASE WBBK-RELATED"/>
    <property type="match status" value="1"/>
</dbReference>
<organism evidence="3 4">
    <name type="scientific">Aquimarina muelleri</name>
    <dbReference type="NCBI Taxonomy" id="279356"/>
    <lineage>
        <taxon>Bacteria</taxon>
        <taxon>Pseudomonadati</taxon>
        <taxon>Bacteroidota</taxon>
        <taxon>Flavobacteriia</taxon>
        <taxon>Flavobacteriales</taxon>
        <taxon>Flavobacteriaceae</taxon>
        <taxon>Aquimarina</taxon>
    </lineage>
</organism>